<dbReference type="Pfam" id="PF03061">
    <property type="entry name" value="4HBT"/>
    <property type="match status" value="1"/>
</dbReference>
<comment type="caution">
    <text evidence="4">The sequence shown here is derived from an EMBL/GenBank/DDBJ whole genome shotgun (WGS) entry which is preliminary data.</text>
</comment>
<dbReference type="SUPFAM" id="SSF54637">
    <property type="entry name" value="Thioesterase/thiol ester dehydrase-isomerase"/>
    <property type="match status" value="1"/>
</dbReference>
<dbReference type="NCBIfam" id="TIGR02799">
    <property type="entry name" value="thio_ybgC"/>
    <property type="match status" value="1"/>
</dbReference>
<evidence type="ECO:0000256" key="1">
    <source>
        <dbReference type="ARBA" id="ARBA00005953"/>
    </source>
</evidence>
<dbReference type="Proteomes" id="UP000295367">
    <property type="component" value="Unassembled WGS sequence"/>
</dbReference>
<dbReference type="InterPro" id="IPR014166">
    <property type="entry name" value="Tol-Pal_acyl-CoA_thioesterase"/>
</dbReference>
<evidence type="ECO:0000313" key="5">
    <source>
        <dbReference type="Proteomes" id="UP000295367"/>
    </source>
</evidence>
<dbReference type="InterPro" id="IPR029069">
    <property type="entry name" value="HotDog_dom_sf"/>
</dbReference>
<proteinExistence type="inferred from homology"/>
<dbReference type="RefSeq" id="WP_124946416.1">
    <property type="nucleotide sequence ID" value="NZ_BHVT01000034.1"/>
</dbReference>
<gene>
    <name evidence="4" type="ORF">EDC63_114104</name>
</gene>
<dbReference type="OrthoDB" id="9808429at2"/>
<dbReference type="PANTHER" id="PTHR31793:SF37">
    <property type="entry name" value="ACYL-COA THIOESTER HYDROLASE YBGC"/>
    <property type="match status" value="1"/>
</dbReference>
<reference evidence="4 5" key="1">
    <citation type="submission" date="2019-03" db="EMBL/GenBank/DDBJ databases">
        <title>Genomic Encyclopedia of Type Strains, Phase IV (KMG-IV): sequencing the most valuable type-strain genomes for metagenomic binning, comparative biology and taxonomic classification.</title>
        <authorList>
            <person name="Goeker M."/>
        </authorList>
    </citation>
    <scope>NUCLEOTIDE SEQUENCE [LARGE SCALE GENOMIC DNA]</scope>
    <source>
        <strain evidence="4 5">DSM 100309</strain>
    </source>
</reference>
<dbReference type="EMBL" id="SMCO01000014">
    <property type="protein sequence ID" value="TCV83794.1"/>
    <property type="molecule type" value="Genomic_DNA"/>
</dbReference>
<dbReference type="NCBIfam" id="TIGR00051">
    <property type="entry name" value="YbgC/FadM family acyl-CoA thioesterase"/>
    <property type="match status" value="1"/>
</dbReference>
<accession>A0A4R3Y0S9</accession>
<dbReference type="InterPro" id="IPR006684">
    <property type="entry name" value="YbgC/YbaW"/>
</dbReference>
<dbReference type="PANTHER" id="PTHR31793">
    <property type="entry name" value="4-HYDROXYBENZOYL-COA THIOESTERASE FAMILY MEMBER"/>
    <property type="match status" value="1"/>
</dbReference>
<evidence type="ECO:0000313" key="4">
    <source>
        <dbReference type="EMBL" id="TCV83794.1"/>
    </source>
</evidence>
<protein>
    <submittedName>
        <fullName evidence="4">Acyl-CoA thioester hydrolase</fullName>
    </submittedName>
</protein>
<feature type="domain" description="Thioesterase" evidence="3">
    <location>
        <begin position="39"/>
        <end position="121"/>
    </location>
</feature>
<dbReference type="InterPro" id="IPR050563">
    <property type="entry name" value="4-hydroxybenzoyl-CoA_TE"/>
</dbReference>
<keyword evidence="2 4" id="KW-0378">Hydrolase</keyword>
<name>A0A4R3Y0S9_9PROT</name>
<sequence>MLIWQRVCYLHESREWQPELNPKLFTWTVRVYYEDTDSGGVVYYANYLKFMERARTEWLRAAGFDQSVLLNEHRVIFVVRSVAIEYIKPAIFDDALAVTVHPTHIGRSQIVFQQTVERGDVLTKAEVKIVCVNGDTFKPVKIPETIRQKLGNEN</sequence>
<dbReference type="FunFam" id="3.10.129.10:FF:000004">
    <property type="entry name" value="Tol-pal system-associated acyl-CoA thioesterase"/>
    <property type="match status" value="1"/>
</dbReference>
<evidence type="ECO:0000256" key="2">
    <source>
        <dbReference type="ARBA" id="ARBA00022801"/>
    </source>
</evidence>
<keyword evidence="5" id="KW-1185">Reference proteome</keyword>
<dbReference type="PIRSF" id="PIRSF003230">
    <property type="entry name" value="YbgC"/>
    <property type="match status" value="1"/>
</dbReference>
<dbReference type="GO" id="GO:0047617">
    <property type="term" value="F:fatty acyl-CoA hydrolase activity"/>
    <property type="evidence" value="ECO:0007669"/>
    <property type="project" value="TreeGrafter"/>
</dbReference>
<dbReference type="InterPro" id="IPR006683">
    <property type="entry name" value="Thioestr_dom"/>
</dbReference>
<comment type="similarity">
    <text evidence="1">Belongs to the 4-hydroxybenzoyl-CoA thioesterase family.</text>
</comment>
<dbReference type="Gene3D" id="3.10.129.10">
    <property type="entry name" value="Hotdog Thioesterase"/>
    <property type="match status" value="1"/>
</dbReference>
<evidence type="ECO:0000259" key="3">
    <source>
        <dbReference type="Pfam" id="PF03061"/>
    </source>
</evidence>
<dbReference type="CDD" id="cd00586">
    <property type="entry name" value="4HBT"/>
    <property type="match status" value="1"/>
</dbReference>
<organism evidence="4 5">
    <name type="scientific">Sulfurirhabdus autotrophica</name>
    <dbReference type="NCBI Taxonomy" id="1706046"/>
    <lineage>
        <taxon>Bacteria</taxon>
        <taxon>Pseudomonadati</taxon>
        <taxon>Pseudomonadota</taxon>
        <taxon>Betaproteobacteria</taxon>
        <taxon>Nitrosomonadales</taxon>
        <taxon>Sulfuricellaceae</taxon>
        <taxon>Sulfurirhabdus</taxon>
    </lineage>
</organism>
<dbReference type="AlphaFoldDB" id="A0A4R3Y0S9"/>